<feature type="chain" id="PRO_5041282541" evidence="9">
    <location>
        <begin position="21"/>
        <end position="117"/>
    </location>
</feature>
<keyword evidence="1" id="KW-0813">Transport</keyword>
<comment type="PTM">
    <text evidence="6">Binds 1 heme c group covalently per subunit.</text>
</comment>
<evidence type="ECO:0000256" key="3">
    <source>
        <dbReference type="ARBA" id="ARBA00022723"/>
    </source>
</evidence>
<evidence type="ECO:0000313" key="12">
    <source>
        <dbReference type="Proteomes" id="UP001156102"/>
    </source>
</evidence>
<dbReference type="GO" id="GO:0020037">
    <property type="term" value="F:heme binding"/>
    <property type="evidence" value="ECO:0007669"/>
    <property type="project" value="InterPro"/>
</dbReference>
<evidence type="ECO:0000256" key="1">
    <source>
        <dbReference type="ARBA" id="ARBA00022448"/>
    </source>
</evidence>
<evidence type="ECO:0000256" key="4">
    <source>
        <dbReference type="ARBA" id="ARBA00022982"/>
    </source>
</evidence>
<evidence type="ECO:0000256" key="2">
    <source>
        <dbReference type="ARBA" id="ARBA00022617"/>
    </source>
</evidence>
<proteinExistence type="predicted"/>
<dbReference type="PANTHER" id="PTHR37823:SF4">
    <property type="entry name" value="MENAQUINOL-CYTOCHROME C REDUCTASE CYTOCHROME B_C SUBUNIT"/>
    <property type="match status" value="1"/>
</dbReference>
<feature type="binding site" description="covalent" evidence="6">
    <location>
        <position position="60"/>
    </location>
    <ligand>
        <name>heme c</name>
        <dbReference type="ChEBI" id="CHEBI:61717"/>
    </ligand>
</feature>
<dbReference type="NCBIfam" id="NF045774">
    <property type="entry name" value="cytochro_C551"/>
    <property type="match status" value="1"/>
</dbReference>
<dbReference type="PROSITE" id="PS51007">
    <property type="entry name" value="CYTC"/>
    <property type="match status" value="1"/>
</dbReference>
<dbReference type="InterPro" id="IPR054782">
    <property type="entry name" value="Cytochro_C551"/>
</dbReference>
<dbReference type="InterPro" id="IPR051811">
    <property type="entry name" value="Cytochrome_c550/c551-like"/>
</dbReference>
<keyword evidence="9" id="KW-0732">Signal</keyword>
<reference evidence="11" key="1">
    <citation type="submission" date="2022-07" db="EMBL/GenBank/DDBJ databases">
        <authorList>
            <person name="Li W.-J."/>
            <person name="Deng Q.-Q."/>
        </authorList>
    </citation>
    <scope>NUCLEOTIDE SEQUENCE</scope>
    <source>
        <strain evidence="11">SYSU M60031</strain>
    </source>
</reference>
<organism evidence="11 12">
    <name type="scientific">Ectobacillus ponti</name>
    <dbReference type="NCBI Taxonomy" id="2961894"/>
    <lineage>
        <taxon>Bacteria</taxon>
        <taxon>Bacillati</taxon>
        <taxon>Bacillota</taxon>
        <taxon>Bacilli</taxon>
        <taxon>Bacillales</taxon>
        <taxon>Bacillaceae</taxon>
        <taxon>Ectobacillus</taxon>
    </lineage>
</organism>
<sequence length="117" mass="11706">MNKKFLVVALGAVLTLGLGACGSSDKSTSSSSGGSGSSASTQTASAGDADKVFKQNCASCHGENLQGAVGPNLTKVGSKYTADEIKNIITNGRGAMPKGIIQGGDVDKVASWLAEKK</sequence>
<dbReference type="EMBL" id="JANCLT010000002">
    <property type="protein sequence ID" value="MCP8967617.1"/>
    <property type="molecule type" value="Genomic_DNA"/>
</dbReference>
<dbReference type="Proteomes" id="UP001156102">
    <property type="component" value="Unassembled WGS sequence"/>
</dbReference>
<evidence type="ECO:0000256" key="6">
    <source>
        <dbReference type="PIRSR" id="PIRSR000025-1"/>
    </source>
</evidence>
<comment type="caution">
    <text evidence="11">The sequence shown here is derived from an EMBL/GenBank/DDBJ whole genome shotgun (WGS) entry which is preliminary data.</text>
</comment>
<feature type="binding site" description="axial binding residue" evidence="7">
    <location>
        <position position="61"/>
    </location>
    <ligand>
        <name>heme c</name>
        <dbReference type="ChEBI" id="CHEBI:61717"/>
    </ligand>
    <ligandPart>
        <name>Fe</name>
        <dbReference type="ChEBI" id="CHEBI:18248"/>
    </ligandPart>
</feature>
<evidence type="ECO:0000313" key="11">
    <source>
        <dbReference type="EMBL" id="MCP8967617.1"/>
    </source>
</evidence>
<evidence type="ECO:0000256" key="8">
    <source>
        <dbReference type="SAM" id="MobiDB-lite"/>
    </source>
</evidence>
<feature type="domain" description="Cytochrome c" evidence="10">
    <location>
        <begin position="44"/>
        <end position="117"/>
    </location>
</feature>
<dbReference type="GO" id="GO:0009055">
    <property type="term" value="F:electron transfer activity"/>
    <property type="evidence" value="ECO:0007669"/>
    <property type="project" value="InterPro"/>
</dbReference>
<dbReference type="AlphaFoldDB" id="A0AA42BNF7"/>
<dbReference type="Gene3D" id="1.10.760.10">
    <property type="entry name" value="Cytochrome c-like domain"/>
    <property type="match status" value="1"/>
</dbReference>
<dbReference type="InterPro" id="IPR009056">
    <property type="entry name" value="Cyt_c-like_dom"/>
</dbReference>
<dbReference type="SUPFAM" id="SSF46626">
    <property type="entry name" value="Cytochrome c"/>
    <property type="match status" value="1"/>
</dbReference>
<feature type="binding site" description="covalent" evidence="6">
    <location>
        <position position="57"/>
    </location>
    <ligand>
        <name>heme c</name>
        <dbReference type="ChEBI" id="CHEBI:61717"/>
    </ligand>
</feature>
<dbReference type="InterPro" id="IPR012218">
    <property type="entry name" value="Cyt_c_BACSU-c550-type"/>
</dbReference>
<evidence type="ECO:0000256" key="5">
    <source>
        <dbReference type="ARBA" id="ARBA00023004"/>
    </source>
</evidence>
<feature type="region of interest" description="Disordered" evidence="8">
    <location>
        <begin position="21"/>
        <end position="45"/>
    </location>
</feature>
<dbReference type="PANTHER" id="PTHR37823">
    <property type="entry name" value="CYTOCHROME C-553-LIKE"/>
    <property type="match status" value="1"/>
</dbReference>
<protein>
    <submittedName>
        <fullName evidence="11">Cytochrome c</fullName>
    </submittedName>
</protein>
<accession>A0AA42BNF7</accession>
<dbReference type="PIRSF" id="PIRSF000025">
    <property type="entry name" value="Cytc_Bsub_c550"/>
    <property type="match status" value="1"/>
</dbReference>
<name>A0AA42BNF7_9BACI</name>
<dbReference type="InterPro" id="IPR036909">
    <property type="entry name" value="Cyt_c-like_dom_sf"/>
</dbReference>
<keyword evidence="2 6" id="KW-0349">Heme</keyword>
<evidence type="ECO:0000259" key="10">
    <source>
        <dbReference type="PROSITE" id="PS51007"/>
    </source>
</evidence>
<feature type="signal peptide" evidence="9">
    <location>
        <begin position="1"/>
        <end position="20"/>
    </location>
</feature>
<evidence type="ECO:0000256" key="9">
    <source>
        <dbReference type="SAM" id="SignalP"/>
    </source>
</evidence>
<dbReference type="Pfam" id="PF13442">
    <property type="entry name" value="Cytochrome_CBB3"/>
    <property type="match status" value="1"/>
</dbReference>
<feature type="binding site" description="axial binding residue" evidence="7">
    <location>
        <position position="96"/>
    </location>
    <ligand>
        <name>heme c</name>
        <dbReference type="ChEBI" id="CHEBI:61717"/>
    </ligand>
    <ligandPart>
        <name>Fe</name>
        <dbReference type="ChEBI" id="CHEBI:18248"/>
    </ligandPart>
</feature>
<dbReference type="GO" id="GO:0016020">
    <property type="term" value="C:membrane"/>
    <property type="evidence" value="ECO:0007669"/>
    <property type="project" value="InterPro"/>
</dbReference>
<evidence type="ECO:0000256" key="7">
    <source>
        <dbReference type="PIRSR" id="PIRSR000025-2"/>
    </source>
</evidence>
<dbReference type="GO" id="GO:0005506">
    <property type="term" value="F:iron ion binding"/>
    <property type="evidence" value="ECO:0007669"/>
    <property type="project" value="InterPro"/>
</dbReference>
<keyword evidence="4" id="KW-0249">Electron transport</keyword>
<dbReference type="RefSeq" id="WP_254757499.1">
    <property type="nucleotide sequence ID" value="NZ_JANCLT010000002.1"/>
</dbReference>
<keyword evidence="3 7" id="KW-0479">Metal-binding</keyword>
<keyword evidence="5 7" id="KW-0408">Iron</keyword>
<gene>
    <name evidence="11" type="ORF">NK662_03575</name>
</gene>
<dbReference type="PROSITE" id="PS51257">
    <property type="entry name" value="PROKAR_LIPOPROTEIN"/>
    <property type="match status" value="1"/>
</dbReference>
<keyword evidence="12" id="KW-1185">Reference proteome</keyword>